<organism evidence="2 3">
    <name type="scientific">Corynebacterium amycolatum</name>
    <dbReference type="NCBI Taxonomy" id="43765"/>
    <lineage>
        <taxon>Bacteria</taxon>
        <taxon>Bacillati</taxon>
        <taxon>Actinomycetota</taxon>
        <taxon>Actinomycetes</taxon>
        <taxon>Mycobacteriales</taxon>
        <taxon>Corynebacteriaceae</taxon>
        <taxon>Corynebacterium</taxon>
    </lineage>
</organism>
<reference evidence="2" key="2">
    <citation type="submission" date="2024-05" db="EMBL/GenBank/DDBJ databases">
        <authorList>
            <person name="Wolfe A."/>
        </authorList>
    </citation>
    <scope>NUCLEOTIDE SEQUENCE</scope>
    <source>
        <strain evidence="2">UMB1064</strain>
    </source>
</reference>
<comment type="caution">
    <text evidence="2">The sequence shown here is derived from an EMBL/GenBank/DDBJ whole genome shotgun (WGS) entry which is preliminary data.</text>
</comment>
<evidence type="ECO:0000256" key="1">
    <source>
        <dbReference type="SAM" id="MobiDB-lite"/>
    </source>
</evidence>
<name>A0AAW9SUC3_CORAY</name>
<feature type="region of interest" description="Disordered" evidence="1">
    <location>
        <begin position="1"/>
        <end position="21"/>
    </location>
</feature>
<dbReference type="AlphaFoldDB" id="A0AAW9SUC3"/>
<sequence>MDLISATDVTETTQPSTGSTSSTLRAAVVDWLSARQAAHSNTAHTSGAEVCVAKALEREKRPSIICARLRRGVRETAVREAFSQCHAELADKLSVSVALVIEQQPIRHSLADEYCDIATNETAEHTFLFSSALRKIAERHGAKGGSRNDDGLLAVQLTEIAAAFPAARDSLEELLWQHRT</sequence>
<reference evidence="2" key="1">
    <citation type="submission" date="2023-05" db="EMBL/GenBank/DDBJ databases">
        <authorList>
            <person name="Du J."/>
        </authorList>
    </citation>
    <scope>NUCLEOTIDE SEQUENCE</scope>
    <source>
        <strain evidence="2">UMB1064</strain>
    </source>
</reference>
<dbReference type="RefSeq" id="WP_284826085.1">
    <property type="nucleotide sequence ID" value="NZ_JASOOY020000027.1"/>
</dbReference>
<feature type="compositionally biased region" description="Low complexity" evidence="1">
    <location>
        <begin position="10"/>
        <end position="21"/>
    </location>
</feature>
<protein>
    <recommendedName>
        <fullName evidence="4">DUF222 domain-containing protein</fullName>
    </recommendedName>
</protein>
<evidence type="ECO:0000313" key="2">
    <source>
        <dbReference type="EMBL" id="MEO3717372.1"/>
    </source>
</evidence>
<gene>
    <name evidence="2" type="ORF">QP460_007215</name>
</gene>
<accession>A0AAW9SUC3</accession>
<evidence type="ECO:0000313" key="3">
    <source>
        <dbReference type="Proteomes" id="UP001223646"/>
    </source>
</evidence>
<dbReference type="Proteomes" id="UP001223646">
    <property type="component" value="Unassembled WGS sequence"/>
</dbReference>
<proteinExistence type="predicted"/>
<evidence type="ECO:0008006" key="4">
    <source>
        <dbReference type="Google" id="ProtNLM"/>
    </source>
</evidence>
<dbReference type="EMBL" id="JASOOY020000027">
    <property type="protein sequence ID" value="MEO3717372.1"/>
    <property type="molecule type" value="Genomic_DNA"/>
</dbReference>